<dbReference type="SUPFAM" id="SSF53335">
    <property type="entry name" value="S-adenosyl-L-methionine-dependent methyltransferases"/>
    <property type="match status" value="1"/>
</dbReference>
<protein>
    <submittedName>
        <fullName evidence="2">Class I SAM-dependent methyltransferase</fullName>
    </submittedName>
</protein>
<dbReference type="InterPro" id="IPR013216">
    <property type="entry name" value="Methyltransf_11"/>
</dbReference>
<dbReference type="PANTHER" id="PTHR43591:SF24">
    <property type="entry name" value="2-METHOXY-6-POLYPRENYL-1,4-BENZOQUINOL METHYLASE, MITOCHONDRIAL"/>
    <property type="match status" value="1"/>
</dbReference>
<evidence type="ECO:0000313" key="3">
    <source>
        <dbReference type="Proteomes" id="UP000509667"/>
    </source>
</evidence>
<evidence type="ECO:0000313" key="2">
    <source>
        <dbReference type="EMBL" id="QLH77168.1"/>
    </source>
</evidence>
<accession>A0A7D5SZJ0</accession>
<dbReference type="Gene3D" id="3.40.50.150">
    <property type="entry name" value="Vaccinia Virus protein VP39"/>
    <property type="match status" value="1"/>
</dbReference>
<dbReference type="RefSeq" id="WP_179911098.1">
    <property type="nucleotide sequence ID" value="NZ_CP058910.1"/>
</dbReference>
<keyword evidence="2" id="KW-0489">Methyltransferase</keyword>
<dbReference type="Pfam" id="PF08241">
    <property type="entry name" value="Methyltransf_11"/>
    <property type="match status" value="1"/>
</dbReference>
<dbReference type="GeneID" id="56077719"/>
<dbReference type="KEGG" id="hrr:HZS55_07610"/>
<dbReference type="CDD" id="cd02440">
    <property type="entry name" value="AdoMet_MTases"/>
    <property type="match status" value="1"/>
</dbReference>
<dbReference type="AlphaFoldDB" id="A0A7D5SZJ0"/>
<sequence>MREFSADYLETTREGMWADSREALTDLDLATRERVLDVGCGTGELTRVLAAESGAEVVGADADPRLLAAASEVGPVVRADATRLPFRADAFDLVVCQALLINLPDPAEAVAEFARVSSDLVAAVEPDNGAVTVDSTVDAEPPLARRARERFLDGVETDVTLGAGARGVFEAAGLEVVSTRRYDHERVVAPPYSEAAVEAARRKVTGEGLADDRETILSGDTSEGEYDDLRSAWRAMGRDVVDQMGEEAYVRTETVPFFVTVGRVK</sequence>
<proteinExistence type="predicted"/>
<keyword evidence="3" id="KW-1185">Reference proteome</keyword>
<gene>
    <name evidence="2" type="ORF">HZS55_07610</name>
</gene>
<dbReference type="InterPro" id="IPR029063">
    <property type="entry name" value="SAM-dependent_MTases_sf"/>
</dbReference>
<dbReference type="GO" id="GO:0008757">
    <property type="term" value="F:S-adenosylmethionine-dependent methyltransferase activity"/>
    <property type="evidence" value="ECO:0007669"/>
    <property type="project" value="InterPro"/>
</dbReference>
<name>A0A7D5SZJ0_9EURY</name>
<organism evidence="2 3">
    <name type="scientific">Halosimplex rubrum</name>
    <dbReference type="NCBI Taxonomy" id="869889"/>
    <lineage>
        <taxon>Archaea</taxon>
        <taxon>Methanobacteriati</taxon>
        <taxon>Methanobacteriota</taxon>
        <taxon>Stenosarchaea group</taxon>
        <taxon>Halobacteria</taxon>
        <taxon>Halobacteriales</taxon>
        <taxon>Haloarculaceae</taxon>
        <taxon>Halosimplex</taxon>
    </lineage>
</organism>
<dbReference type="EMBL" id="CP058910">
    <property type="protein sequence ID" value="QLH77168.1"/>
    <property type="molecule type" value="Genomic_DNA"/>
</dbReference>
<dbReference type="PANTHER" id="PTHR43591">
    <property type="entry name" value="METHYLTRANSFERASE"/>
    <property type="match status" value="1"/>
</dbReference>
<evidence type="ECO:0000259" key="1">
    <source>
        <dbReference type="Pfam" id="PF08241"/>
    </source>
</evidence>
<feature type="domain" description="Methyltransferase type 11" evidence="1">
    <location>
        <begin position="36"/>
        <end position="116"/>
    </location>
</feature>
<reference evidence="2 3" key="1">
    <citation type="submission" date="2020-07" db="EMBL/GenBank/DDBJ databases">
        <title>Halosimplex pelagicum sp. nov. and Halosimplex rubrum sp. nov., isolated from salted brown alga Laminaria, and emended description of the genus Halosimplex.</title>
        <authorList>
            <person name="Cui H."/>
        </authorList>
    </citation>
    <scope>NUCLEOTIDE SEQUENCE [LARGE SCALE GENOMIC DNA]</scope>
    <source>
        <strain evidence="2 3">R27</strain>
    </source>
</reference>
<dbReference type="GO" id="GO:0032259">
    <property type="term" value="P:methylation"/>
    <property type="evidence" value="ECO:0007669"/>
    <property type="project" value="UniProtKB-KW"/>
</dbReference>
<dbReference type="Proteomes" id="UP000509667">
    <property type="component" value="Chromosome"/>
</dbReference>
<keyword evidence="2" id="KW-0808">Transferase</keyword>